<dbReference type="GO" id="GO:0030246">
    <property type="term" value="F:carbohydrate binding"/>
    <property type="evidence" value="ECO:0007669"/>
    <property type="project" value="UniProtKB-KW"/>
</dbReference>
<evidence type="ECO:0000256" key="2">
    <source>
        <dbReference type="ARBA" id="ARBA00009918"/>
    </source>
</evidence>
<dbReference type="Gene3D" id="2.70.130.10">
    <property type="entry name" value="Mannose-6-phosphate receptor binding domain"/>
    <property type="match status" value="1"/>
</dbReference>
<evidence type="ECO:0000259" key="9">
    <source>
        <dbReference type="PROSITE" id="PS51914"/>
    </source>
</evidence>
<feature type="compositionally biased region" description="Basic and acidic residues" evidence="8">
    <location>
        <begin position="434"/>
        <end position="445"/>
    </location>
</feature>
<feature type="region of interest" description="Disordered" evidence="8">
    <location>
        <begin position="311"/>
        <end position="339"/>
    </location>
</feature>
<dbReference type="STRING" id="1754190.A0A1Y2EP55"/>
<dbReference type="GO" id="GO:0005788">
    <property type="term" value="C:endoplasmic reticulum lumen"/>
    <property type="evidence" value="ECO:0007669"/>
    <property type="project" value="TreeGrafter"/>
</dbReference>
<dbReference type="PANTHER" id="PTHR15414">
    <property type="entry name" value="OS-9-RELATED"/>
    <property type="match status" value="1"/>
</dbReference>
<sequence>MKLYIFPLIGIVFKNTVFCFSDNYVYEDALSKPHFQIYFSDQILNNNEIDVLEKESKNEIIKMVSKENNEHYICEIPKVKKEKDKVIRRSNVSNVKNALALLEPLKNKCLYHTNGWWSYEFCYGKSIRQYHIAAKNEPARFNSNYILGKYAKYLELSSGKPEETKELVRVTPNGKSYFTQKFIDGTKCDKTNIPRTAEIQYYCGIEESIIYVKETSTCNYEVAISTNRLCKDPVFNPQIKESLNSILCYLYKTDDGSSYNNSLSSEDYDYDDDNQTMSEKLSEIHKKYKKENMKKASDIFKNKWMKSVNYKEGEEKERKKENEVRHHGHDDNKNSEEIDPAQEEAIKKIIRNIFQQLNESNNNSNDDDDTNNENNNENNSNNKSTRKPLHFISHQSGDSPTKRVILKEIIKQGGKNPSSRKYSDPSTKQIVFERAIRKQKEEEEKKRRREKNKHFNDEI</sequence>
<dbReference type="InterPro" id="IPR012913">
    <property type="entry name" value="OS9-like_dom"/>
</dbReference>
<dbReference type="InterPro" id="IPR009011">
    <property type="entry name" value="Man6P_isomerase_rcpt-bd_dom_sf"/>
</dbReference>
<comment type="caution">
    <text evidence="10">The sequence shown here is derived from an EMBL/GenBank/DDBJ whole genome shotgun (WGS) entry which is preliminary data.</text>
</comment>
<dbReference type="OrthoDB" id="448954at2759"/>
<dbReference type="EMBL" id="MCOG01000036">
    <property type="protein sequence ID" value="ORY72976.1"/>
    <property type="molecule type" value="Genomic_DNA"/>
</dbReference>
<comment type="similarity">
    <text evidence="2">Belongs to the OS-9 family.</text>
</comment>
<evidence type="ECO:0000256" key="4">
    <source>
        <dbReference type="ARBA" id="ARBA00022729"/>
    </source>
</evidence>
<evidence type="ECO:0000256" key="7">
    <source>
        <dbReference type="ARBA" id="ARBA00023157"/>
    </source>
</evidence>
<keyword evidence="6" id="KW-0256">Endoplasmic reticulum</keyword>
<dbReference type="InterPro" id="IPR044865">
    <property type="entry name" value="MRH_dom"/>
</dbReference>
<keyword evidence="5" id="KW-0430">Lectin</keyword>
<organism evidence="10 11">
    <name type="scientific">Neocallimastix californiae</name>
    <dbReference type="NCBI Taxonomy" id="1754190"/>
    <lineage>
        <taxon>Eukaryota</taxon>
        <taxon>Fungi</taxon>
        <taxon>Fungi incertae sedis</taxon>
        <taxon>Chytridiomycota</taxon>
        <taxon>Chytridiomycota incertae sedis</taxon>
        <taxon>Neocallimastigomycetes</taxon>
        <taxon>Neocallimastigales</taxon>
        <taxon>Neocallimastigaceae</taxon>
        <taxon>Neocallimastix</taxon>
    </lineage>
</organism>
<keyword evidence="7" id="KW-1015">Disulfide bond</keyword>
<feature type="compositionally biased region" description="Low complexity" evidence="8">
    <location>
        <begin position="372"/>
        <end position="382"/>
    </location>
</feature>
<dbReference type="InterPro" id="IPR045149">
    <property type="entry name" value="OS-9-like"/>
</dbReference>
<protein>
    <recommendedName>
        <fullName evidence="3">Protein OS-9 homolog</fullName>
    </recommendedName>
</protein>
<keyword evidence="4" id="KW-0732">Signal</keyword>
<evidence type="ECO:0000313" key="11">
    <source>
        <dbReference type="Proteomes" id="UP000193920"/>
    </source>
</evidence>
<evidence type="ECO:0000256" key="3">
    <source>
        <dbReference type="ARBA" id="ARBA00018727"/>
    </source>
</evidence>
<evidence type="ECO:0000256" key="8">
    <source>
        <dbReference type="SAM" id="MobiDB-lite"/>
    </source>
</evidence>
<dbReference type="GO" id="GO:0030968">
    <property type="term" value="P:endoplasmic reticulum unfolded protein response"/>
    <property type="evidence" value="ECO:0007669"/>
    <property type="project" value="InterPro"/>
</dbReference>
<dbReference type="GO" id="GO:0005789">
    <property type="term" value="C:endoplasmic reticulum membrane"/>
    <property type="evidence" value="ECO:0007669"/>
    <property type="project" value="UniProtKB-SubCell"/>
</dbReference>
<feature type="region of interest" description="Disordered" evidence="8">
    <location>
        <begin position="359"/>
        <end position="459"/>
    </location>
</feature>
<feature type="compositionally biased region" description="Basic and acidic residues" evidence="8">
    <location>
        <begin position="311"/>
        <end position="336"/>
    </location>
</feature>
<proteinExistence type="inferred from homology"/>
<accession>A0A1Y2EP55</accession>
<dbReference type="Pfam" id="PF07915">
    <property type="entry name" value="PRKCSH"/>
    <property type="match status" value="1"/>
</dbReference>
<feature type="compositionally biased region" description="Polar residues" evidence="8">
    <location>
        <begin position="415"/>
        <end position="429"/>
    </location>
</feature>
<dbReference type="AlphaFoldDB" id="A0A1Y2EP55"/>
<dbReference type="PANTHER" id="PTHR15414:SF0">
    <property type="entry name" value="ENDOPLASMIC RETICULUM LECTIN 1"/>
    <property type="match status" value="1"/>
</dbReference>
<feature type="domain" description="MRH" evidence="9">
    <location>
        <begin position="107"/>
        <end position="232"/>
    </location>
</feature>
<dbReference type="Proteomes" id="UP000193920">
    <property type="component" value="Unassembled WGS sequence"/>
</dbReference>
<dbReference type="SUPFAM" id="SSF50911">
    <property type="entry name" value="Mannose 6-phosphate receptor domain"/>
    <property type="match status" value="1"/>
</dbReference>
<evidence type="ECO:0000313" key="10">
    <source>
        <dbReference type="EMBL" id="ORY72976.1"/>
    </source>
</evidence>
<evidence type="ECO:0000256" key="6">
    <source>
        <dbReference type="ARBA" id="ARBA00022824"/>
    </source>
</evidence>
<keyword evidence="11" id="KW-1185">Reference proteome</keyword>
<evidence type="ECO:0000256" key="5">
    <source>
        <dbReference type="ARBA" id="ARBA00022734"/>
    </source>
</evidence>
<comment type="subcellular location">
    <subcellularLocation>
        <location evidence="1">Endoplasmic reticulum membrane</location>
        <topology evidence="1">Peripheral membrane protein</topology>
        <orientation evidence="1">Lumenal side</orientation>
    </subcellularLocation>
</comment>
<name>A0A1Y2EP55_9FUNG</name>
<reference evidence="10 11" key="1">
    <citation type="submission" date="2016-08" db="EMBL/GenBank/DDBJ databases">
        <title>A Parts List for Fungal Cellulosomes Revealed by Comparative Genomics.</title>
        <authorList>
            <consortium name="DOE Joint Genome Institute"/>
            <person name="Haitjema C.H."/>
            <person name="Gilmore S.P."/>
            <person name="Henske J.K."/>
            <person name="Solomon K.V."/>
            <person name="De Groot R."/>
            <person name="Kuo A."/>
            <person name="Mondo S.J."/>
            <person name="Salamov A.A."/>
            <person name="Labutti K."/>
            <person name="Zhao Z."/>
            <person name="Chiniquy J."/>
            <person name="Barry K."/>
            <person name="Brewer H.M."/>
            <person name="Purvine S.O."/>
            <person name="Wright A.T."/>
            <person name="Boxma B."/>
            <person name="Van Alen T."/>
            <person name="Hackstein J.H."/>
            <person name="Baker S.E."/>
            <person name="Grigoriev I.V."/>
            <person name="O'Malley M.A."/>
        </authorList>
    </citation>
    <scope>NUCLEOTIDE SEQUENCE [LARGE SCALE GENOMIC DNA]</scope>
    <source>
        <strain evidence="10 11">G1</strain>
    </source>
</reference>
<evidence type="ECO:0000256" key="1">
    <source>
        <dbReference type="ARBA" id="ARBA00004367"/>
    </source>
</evidence>
<gene>
    <name evidence="10" type="ORF">LY90DRAFT_666824</name>
</gene>
<dbReference type="PROSITE" id="PS51914">
    <property type="entry name" value="MRH"/>
    <property type="match status" value="1"/>
</dbReference>
<dbReference type="GO" id="GO:0030970">
    <property type="term" value="P:retrograde protein transport, ER to cytosol"/>
    <property type="evidence" value="ECO:0007669"/>
    <property type="project" value="TreeGrafter"/>
</dbReference>